<accession>A0A9K3H1G3</accession>
<keyword evidence="6" id="KW-1185">Reference proteome</keyword>
<dbReference type="PRINTS" id="PR01697">
    <property type="entry name" value="PARVALBUMIN"/>
</dbReference>
<dbReference type="GO" id="GO:0005509">
    <property type="term" value="F:calcium ion binding"/>
    <property type="evidence" value="ECO:0007669"/>
    <property type="project" value="InterPro"/>
</dbReference>
<dbReference type="Proteomes" id="UP000215914">
    <property type="component" value="Unassembled WGS sequence"/>
</dbReference>
<dbReference type="InterPro" id="IPR011992">
    <property type="entry name" value="EF-hand-dom_pair"/>
</dbReference>
<dbReference type="Gramene" id="mRNA:HanXRQr2_Chr15g0684411">
    <property type="protein sequence ID" value="CDS:HanXRQr2_Chr15g0684411.1"/>
    <property type="gene ID" value="HanXRQr2_Chr15g0684411"/>
</dbReference>
<evidence type="ECO:0000256" key="1">
    <source>
        <dbReference type="ARBA" id="ARBA00022723"/>
    </source>
</evidence>
<evidence type="ECO:0000313" key="6">
    <source>
        <dbReference type="Proteomes" id="UP000215914"/>
    </source>
</evidence>
<evidence type="ECO:0000256" key="3">
    <source>
        <dbReference type="ARBA" id="ARBA00022837"/>
    </source>
</evidence>
<feature type="domain" description="EF-hand" evidence="4">
    <location>
        <begin position="116"/>
        <end position="150"/>
    </location>
</feature>
<dbReference type="PROSITE" id="PS50222">
    <property type="entry name" value="EF_HAND_2"/>
    <property type="match status" value="2"/>
</dbReference>
<gene>
    <name evidence="5" type="ORF">HanXRQr2_Chr15g0684411</name>
</gene>
<organism evidence="5 6">
    <name type="scientific">Helianthus annuus</name>
    <name type="common">Common sunflower</name>
    <dbReference type="NCBI Taxonomy" id="4232"/>
    <lineage>
        <taxon>Eukaryota</taxon>
        <taxon>Viridiplantae</taxon>
        <taxon>Streptophyta</taxon>
        <taxon>Embryophyta</taxon>
        <taxon>Tracheophyta</taxon>
        <taxon>Spermatophyta</taxon>
        <taxon>Magnoliopsida</taxon>
        <taxon>eudicotyledons</taxon>
        <taxon>Gunneridae</taxon>
        <taxon>Pentapetalae</taxon>
        <taxon>asterids</taxon>
        <taxon>campanulids</taxon>
        <taxon>Asterales</taxon>
        <taxon>Asteraceae</taxon>
        <taxon>Asteroideae</taxon>
        <taxon>Heliantheae alliance</taxon>
        <taxon>Heliantheae</taxon>
        <taxon>Helianthus</taxon>
    </lineage>
</organism>
<dbReference type="Gene3D" id="1.10.238.10">
    <property type="entry name" value="EF-hand"/>
    <property type="match status" value="1"/>
</dbReference>
<dbReference type="EMBL" id="MNCJ02000330">
    <property type="protein sequence ID" value="KAF5763782.1"/>
    <property type="molecule type" value="Genomic_DNA"/>
</dbReference>
<proteinExistence type="predicted"/>
<dbReference type="PROSITE" id="PS00018">
    <property type="entry name" value="EF_HAND_1"/>
    <property type="match status" value="2"/>
</dbReference>
<reference evidence="5" key="2">
    <citation type="submission" date="2020-06" db="EMBL/GenBank/DDBJ databases">
        <title>Helianthus annuus Genome sequencing and assembly Release 2.</title>
        <authorList>
            <person name="Gouzy J."/>
            <person name="Langlade N."/>
            <person name="Munos S."/>
        </authorList>
    </citation>
    <scope>NUCLEOTIDE SEQUENCE</scope>
    <source>
        <tissue evidence="5">Leaves</tissue>
    </source>
</reference>
<protein>
    <submittedName>
        <fullName evidence="5">Parvalbumin, EF-hand domain pair</fullName>
    </submittedName>
</protein>
<keyword evidence="1" id="KW-0479">Metal-binding</keyword>
<dbReference type="PANTHER" id="PTHR10891">
    <property type="entry name" value="EF-HAND CALCIUM-BINDING DOMAIN CONTAINING PROTEIN"/>
    <property type="match status" value="1"/>
</dbReference>
<comment type="caution">
    <text evidence="5">The sequence shown here is derived from an EMBL/GenBank/DDBJ whole genome shotgun (WGS) entry which is preliminary data.</text>
</comment>
<dbReference type="Pfam" id="PF13499">
    <property type="entry name" value="EF-hand_7"/>
    <property type="match status" value="1"/>
</dbReference>
<keyword evidence="2" id="KW-0677">Repeat</keyword>
<reference evidence="5" key="1">
    <citation type="journal article" date="2017" name="Nature">
        <title>The sunflower genome provides insights into oil metabolism, flowering and Asterid evolution.</title>
        <authorList>
            <person name="Badouin H."/>
            <person name="Gouzy J."/>
            <person name="Grassa C.J."/>
            <person name="Murat F."/>
            <person name="Staton S.E."/>
            <person name="Cottret L."/>
            <person name="Lelandais-Briere C."/>
            <person name="Owens G.L."/>
            <person name="Carrere S."/>
            <person name="Mayjonade B."/>
            <person name="Legrand L."/>
            <person name="Gill N."/>
            <person name="Kane N.C."/>
            <person name="Bowers J.E."/>
            <person name="Hubner S."/>
            <person name="Bellec A."/>
            <person name="Berard A."/>
            <person name="Berges H."/>
            <person name="Blanchet N."/>
            <person name="Boniface M.C."/>
            <person name="Brunel D."/>
            <person name="Catrice O."/>
            <person name="Chaidir N."/>
            <person name="Claudel C."/>
            <person name="Donnadieu C."/>
            <person name="Faraut T."/>
            <person name="Fievet G."/>
            <person name="Helmstetter N."/>
            <person name="King M."/>
            <person name="Knapp S.J."/>
            <person name="Lai Z."/>
            <person name="Le Paslier M.C."/>
            <person name="Lippi Y."/>
            <person name="Lorenzon L."/>
            <person name="Mandel J.R."/>
            <person name="Marage G."/>
            <person name="Marchand G."/>
            <person name="Marquand E."/>
            <person name="Bret-Mestries E."/>
            <person name="Morien E."/>
            <person name="Nambeesan S."/>
            <person name="Nguyen T."/>
            <person name="Pegot-Espagnet P."/>
            <person name="Pouilly N."/>
            <person name="Raftis F."/>
            <person name="Sallet E."/>
            <person name="Schiex T."/>
            <person name="Thomas J."/>
            <person name="Vandecasteele C."/>
            <person name="Vares D."/>
            <person name="Vear F."/>
            <person name="Vautrin S."/>
            <person name="Crespi M."/>
            <person name="Mangin B."/>
            <person name="Burke J.M."/>
            <person name="Salse J."/>
            <person name="Munos S."/>
            <person name="Vincourt P."/>
            <person name="Rieseberg L.H."/>
            <person name="Langlade N.B."/>
        </authorList>
    </citation>
    <scope>NUCLEOTIDE SEQUENCE</scope>
    <source>
        <tissue evidence="5">Leaves</tissue>
    </source>
</reference>
<dbReference type="CDD" id="cd00051">
    <property type="entry name" value="EFh"/>
    <property type="match status" value="1"/>
</dbReference>
<evidence type="ECO:0000313" key="5">
    <source>
        <dbReference type="EMBL" id="KAF5763782.1"/>
    </source>
</evidence>
<name>A0A9K3H1G3_HELAN</name>
<keyword evidence="3" id="KW-0106">Calcium</keyword>
<dbReference type="SUPFAM" id="SSF47473">
    <property type="entry name" value="EF-hand"/>
    <property type="match status" value="1"/>
</dbReference>
<sequence length="150" mass="17428">MYIQIGFFLGDSNIQVEKKHQQPKLSKRSPSFKYRSMHGNEVEMVMGNLGIFCNSKGGDFPKRINSDDLFNMFEQEHPRLDEVKEAFDVFDENKDGYIDARELKRVLSALGLTDKVDMDDCKKMIRVFDDNNDGRIDFGEFVKFMEGTFC</sequence>
<dbReference type="InterPro" id="IPR018247">
    <property type="entry name" value="EF_Hand_1_Ca_BS"/>
</dbReference>
<dbReference type="InterPro" id="IPR039647">
    <property type="entry name" value="EF_hand_pair_protein_CML-like"/>
</dbReference>
<evidence type="ECO:0000256" key="2">
    <source>
        <dbReference type="ARBA" id="ARBA00022737"/>
    </source>
</evidence>
<dbReference type="AlphaFoldDB" id="A0A9K3H1G3"/>
<evidence type="ECO:0000259" key="4">
    <source>
        <dbReference type="PROSITE" id="PS50222"/>
    </source>
</evidence>
<dbReference type="SMART" id="SM00054">
    <property type="entry name" value="EFh"/>
    <property type="match status" value="2"/>
</dbReference>
<dbReference type="FunFam" id="1.10.238.10:FF:000003">
    <property type="entry name" value="Calmodulin A"/>
    <property type="match status" value="1"/>
</dbReference>
<dbReference type="InterPro" id="IPR002048">
    <property type="entry name" value="EF_hand_dom"/>
</dbReference>
<feature type="domain" description="EF-hand" evidence="4">
    <location>
        <begin position="78"/>
        <end position="113"/>
    </location>
</feature>